<dbReference type="AlphaFoldDB" id="A0A366HNX9"/>
<dbReference type="PROSITE" id="PS51371">
    <property type="entry name" value="CBS"/>
    <property type="match status" value="1"/>
</dbReference>
<name>A0A366HNX9_9BACT</name>
<protein>
    <submittedName>
        <fullName evidence="4">CBS domain protein</fullName>
    </submittedName>
</protein>
<evidence type="ECO:0000313" key="4">
    <source>
        <dbReference type="EMBL" id="RBP45197.1"/>
    </source>
</evidence>
<dbReference type="RefSeq" id="WP_113958329.1">
    <property type="nucleotide sequence ID" value="NZ_QNRR01000003.1"/>
</dbReference>
<dbReference type="GO" id="GO:0003676">
    <property type="term" value="F:nucleic acid binding"/>
    <property type="evidence" value="ECO:0007669"/>
    <property type="project" value="InterPro"/>
</dbReference>
<reference evidence="4 5" key="1">
    <citation type="submission" date="2018-06" db="EMBL/GenBank/DDBJ databases">
        <title>Genomic Encyclopedia of Type Strains, Phase IV (KMG-IV): sequencing the most valuable type-strain genomes for metagenomic binning, comparative biology and taxonomic classification.</title>
        <authorList>
            <person name="Goeker M."/>
        </authorList>
    </citation>
    <scope>NUCLEOTIDE SEQUENCE [LARGE SCALE GENOMIC DNA]</scope>
    <source>
        <strain evidence="4 5">DSM 25532</strain>
    </source>
</reference>
<sequence>MTPSLKDLLPPDQQPLTAQLHEPVLEAIDRLRAHEYNQLPVVDDQGRCRGEVVTHETILHAVQAFDVKPSELRVKDAIKQVKTYDAEDDLLTTLDVIQRNDFALIVGEDDRLIGIVTTADTTAYFHKYAGDLMMIEGVEESVKEAIEILYGGLQSQELTEAIETVTDRAAETRKKLPGAIRAYLNKVGLSSPPNTDDKDALAAAEASLKLQKAGKAFDRLSFDEFTEILLRHSKAPRVGDTTGVESLRKLLNTVRDARNKLAHFRGDVTAKERADIKLAAGWLERHQPVKPATLEQTSSSVPAVEKEPAEQPKSSAEFDIVIANPPYENKGEEDSAPQGKYAALSVHLAELPLTVQTCIMPFEEIERLLNEKLPGSAYQYRAWWANDPSKPQAAAWLAQGWKAQSLSMSEKRLMFVRTDDRQQAYIAFFSRVNAKLVDAEGFPHRNLSPQGQNWHTLASMETDGIVTANIVGAFVRQGRFRIELYLDGSTAQSVKNCFDRLQENRADIEQQFGEPLSWERLEERRASRVAIYREASILTDSDNEDAIQWAAKRAVDLYRVFGSEFARLHEENLRVFEEKMLHKGPETDLLQS</sequence>
<gene>
    <name evidence="4" type="ORF">DES53_103195</name>
</gene>
<dbReference type="OrthoDB" id="570199at2"/>
<proteinExistence type="predicted"/>
<dbReference type="InterPro" id="IPR056079">
    <property type="entry name" value="DUF7662"/>
</dbReference>
<evidence type="ECO:0000256" key="1">
    <source>
        <dbReference type="PROSITE-ProRule" id="PRU00703"/>
    </source>
</evidence>
<dbReference type="EMBL" id="QNRR01000003">
    <property type="protein sequence ID" value="RBP45197.1"/>
    <property type="molecule type" value="Genomic_DNA"/>
</dbReference>
<dbReference type="InterPro" id="IPR046342">
    <property type="entry name" value="CBS_dom_sf"/>
</dbReference>
<dbReference type="InterPro" id="IPR002052">
    <property type="entry name" value="DNA_methylase_N6_adenine_CS"/>
</dbReference>
<dbReference type="SMART" id="SM00116">
    <property type="entry name" value="CBS"/>
    <property type="match status" value="2"/>
</dbReference>
<accession>A0A366HNX9</accession>
<dbReference type="InterPro" id="IPR000644">
    <property type="entry name" value="CBS_dom"/>
</dbReference>
<evidence type="ECO:0000313" key="5">
    <source>
        <dbReference type="Proteomes" id="UP000253426"/>
    </source>
</evidence>
<dbReference type="Proteomes" id="UP000253426">
    <property type="component" value="Unassembled WGS sequence"/>
</dbReference>
<keyword evidence="1" id="KW-0129">CBS domain</keyword>
<dbReference type="Gene3D" id="3.10.580.10">
    <property type="entry name" value="CBS-domain"/>
    <property type="match status" value="1"/>
</dbReference>
<dbReference type="SUPFAM" id="SSF54631">
    <property type="entry name" value="CBS-domain pair"/>
    <property type="match status" value="1"/>
</dbReference>
<evidence type="ECO:0000256" key="2">
    <source>
        <dbReference type="SAM" id="MobiDB-lite"/>
    </source>
</evidence>
<comment type="caution">
    <text evidence="4">The sequence shown here is derived from an EMBL/GenBank/DDBJ whole genome shotgun (WGS) entry which is preliminary data.</text>
</comment>
<keyword evidence="5" id="KW-1185">Reference proteome</keyword>
<feature type="region of interest" description="Disordered" evidence="2">
    <location>
        <begin position="290"/>
        <end position="314"/>
    </location>
</feature>
<dbReference type="Pfam" id="PF14088">
    <property type="entry name" value="DUF4268"/>
    <property type="match status" value="1"/>
</dbReference>
<organism evidence="4 5">
    <name type="scientific">Roseimicrobium gellanilyticum</name>
    <dbReference type="NCBI Taxonomy" id="748857"/>
    <lineage>
        <taxon>Bacteria</taxon>
        <taxon>Pseudomonadati</taxon>
        <taxon>Verrucomicrobiota</taxon>
        <taxon>Verrucomicrobiia</taxon>
        <taxon>Verrucomicrobiales</taxon>
        <taxon>Verrucomicrobiaceae</taxon>
        <taxon>Roseimicrobium</taxon>
    </lineage>
</organism>
<evidence type="ECO:0000259" key="3">
    <source>
        <dbReference type="PROSITE" id="PS51371"/>
    </source>
</evidence>
<dbReference type="GO" id="GO:0032259">
    <property type="term" value="P:methylation"/>
    <property type="evidence" value="ECO:0007669"/>
    <property type="project" value="InterPro"/>
</dbReference>
<dbReference type="Pfam" id="PF24698">
    <property type="entry name" value="DUF7662"/>
    <property type="match status" value="1"/>
</dbReference>
<feature type="domain" description="CBS" evidence="3">
    <location>
        <begin position="1"/>
        <end position="67"/>
    </location>
</feature>
<dbReference type="InterPro" id="IPR025364">
    <property type="entry name" value="DUF4268"/>
</dbReference>
<dbReference type="Pfam" id="PF00571">
    <property type="entry name" value="CBS"/>
    <property type="match status" value="2"/>
</dbReference>
<dbReference type="PROSITE" id="PS00092">
    <property type="entry name" value="N6_MTASE"/>
    <property type="match status" value="1"/>
</dbReference>
<dbReference type="GO" id="GO:0008168">
    <property type="term" value="F:methyltransferase activity"/>
    <property type="evidence" value="ECO:0007669"/>
    <property type="project" value="InterPro"/>
</dbReference>